<protein>
    <submittedName>
        <fullName evidence="5">Transposase</fullName>
    </submittedName>
</protein>
<dbReference type="NCBIfam" id="NF033517">
    <property type="entry name" value="transpos_IS66"/>
    <property type="match status" value="1"/>
</dbReference>
<dbReference type="Pfam" id="PF13817">
    <property type="entry name" value="DDE_Tnp_IS66_C"/>
    <property type="match status" value="1"/>
</dbReference>
<reference evidence="5 6" key="1">
    <citation type="journal article" date="2019" name="Science">
        <title>Social genes are selection hotspots in kin groups of a soil microbe.</title>
        <authorList>
            <person name="Wielgoss S."/>
            <person name="Wolfensberger R."/>
            <person name="Sun L."/>
            <person name="Fiegna F."/>
            <person name="Velicer G.J."/>
        </authorList>
    </citation>
    <scope>NUCLEOTIDE SEQUENCE [LARGE SCALE GENOMIC DNA]</scope>
    <source>
        <strain evidence="5 6">MC3.5.9c15</strain>
    </source>
</reference>
<dbReference type="AlphaFoldDB" id="A0AAE6G8D9"/>
<feature type="region of interest" description="Disordered" evidence="1">
    <location>
        <begin position="36"/>
        <end position="80"/>
    </location>
</feature>
<evidence type="ECO:0000313" key="6">
    <source>
        <dbReference type="Proteomes" id="UP000320179"/>
    </source>
</evidence>
<proteinExistence type="predicted"/>
<organism evidence="5 6">
    <name type="scientific">Myxococcus xanthus</name>
    <dbReference type="NCBI Taxonomy" id="34"/>
    <lineage>
        <taxon>Bacteria</taxon>
        <taxon>Pseudomonadati</taxon>
        <taxon>Myxococcota</taxon>
        <taxon>Myxococcia</taxon>
        <taxon>Myxococcales</taxon>
        <taxon>Cystobacterineae</taxon>
        <taxon>Myxococcaceae</taxon>
        <taxon>Myxococcus</taxon>
    </lineage>
</organism>
<dbReference type="Pfam" id="PF03050">
    <property type="entry name" value="DDE_Tnp_IS66"/>
    <property type="match status" value="1"/>
</dbReference>
<feature type="compositionally biased region" description="Basic and acidic residues" evidence="1">
    <location>
        <begin position="60"/>
        <end position="80"/>
    </location>
</feature>
<dbReference type="PANTHER" id="PTHR33678:SF1">
    <property type="entry name" value="BLL1576 PROTEIN"/>
    <property type="match status" value="1"/>
</dbReference>
<dbReference type="InterPro" id="IPR024474">
    <property type="entry name" value="Znf_dom_IS66"/>
</dbReference>
<dbReference type="InterPro" id="IPR039552">
    <property type="entry name" value="IS66_C"/>
</dbReference>
<gene>
    <name evidence="5" type="ORF">BHS09_33470</name>
</gene>
<evidence type="ECO:0000259" key="3">
    <source>
        <dbReference type="Pfam" id="PF13005"/>
    </source>
</evidence>
<evidence type="ECO:0000256" key="1">
    <source>
        <dbReference type="SAM" id="MobiDB-lite"/>
    </source>
</evidence>
<dbReference type="Proteomes" id="UP000320179">
    <property type="component" value="Chromosome"/>
</dbReference>
<feature type="domain" description="Transposase IS66 C-terminal" evidence="4">
    <location>
        <begin position="428"/>
        <end position="464"/>
    </location>
</feature>
<dbReference type="EMBL" id="CP017174">
    <property type="protein sequence ID" value="QDE72708.1"/>
    <property type="molecule type" value="Genomic_DNA"/>
</dbReference>
<dbReference type="Pfam" id="PF13005">
    <property type="entry name" value="zf-IS66"/>
    <property type="match status" value="1"/>
</dbReference>
<accession>A0AAE6G8D9</accession>
<evidence type="ECO:0000259" key="4">
    <source>
        <dbReference type="Pfam" id="PF13817"/>
    </source>
</evidence>
<name>A0AAE6G8D9_MYXXA</name>
<dbReference type="InterPro" id="IPR004291">
    <property type="entry name" value="Transposase_IS66_central"/>
</dbReference>
<dbReference type="PANTHER" id="PTHR33678">
    <property type="entry name" value="BLL1576 PROTEIN"/>
    <property type="match status" value="1"/>
</dbReference>
<dbReference type="InterPro" id="IPR052344">
    <property type="entry name" value="Transposase-related"/>
</dbReference>
<feature type="domain" description="Transposase IS66 zinc-finger binding" evidence="3">
    <location>
        <begin position="79"/>
        <end position="123"/>
    </location>
</feature>
<sequence>MSRIGGEVDALKGQLAALQRHVFSRRAEKLPTVAAELRGDADSTAARAEAAKQKRRERATRKAEEAPAREIRHAVPSEERQCPACGGDELKPLGQGRTSVVYEYVPARFERQVHVQEVLACACGRGVVTAPPPARVVDRGEYGPGFIAHVVTSKCADAMPLHRLAQRVERGGIPMSRSTLTDLFHQAASVLLPLSRHLLQCIASADVVWADETPLRVLDVKKTRLGYLWTFLTQNDEGQWLIGYRFSMGRASKTPKEVLGGTPGALVVDAYTGYNAVTLPKGRVRVGCWAHCRRRFFDALATAPEAREALAFILELYRVEAQAREADVVRTAVHRELRQLHSAPVLAQLRTWLEAQAPHHPPKSPLGQAISYAVKQWEALTRFVENERLPLDNNRAESALRKAALGRKNFLFVGHEAAGENLAGLYALVATCEANQVNPEEYLADVMLRVQSHPNSRISELLPHEWKRRRAADPPDSPLQPSL</sequence>
<evidence type="ECO:0000313" key="5">
    <source>
        <dbReference type="EMBL" id="QDE72708.1"/>
    </source>
</evidence>
<evidence type="ECO:0000259" key="2">
    <source>
        <dbReference type="Pfam" id="PF03050"/>
    </source>
</evidence>
<feature type="domain" description="Transposase IS66 central" evidence="2">
    <location>
        <begin position="140"/>
        <end position="420"/>
    </location>
</feature>